<evidence type="ECO:0000313" key="3">
    <source>
        <dbReference type="Proteomes" id="UP000030355"/>
    </source>
</evidence>
<dbReference type="EMBL" id="JNAL01000003">
    <property type="protein sequence ID" value="KGF97972.1"/>
    <property type="molecule type" value="Genomic_DNA"/>
</dbReference>
<dbReference type="Proteomes" id="UP000030355">
    <property type="component" value="Unassembled WGS sequence"/>
</dbReference>
<keyword evidence="1" id="KW-0472">Membrane</keyword>
<organism evidence="2 3">
    <name type="scientific">Prochlorococcus marinus str. MIT 9201</name>
    <dbReference type="NCBI Taxonomy" id="93057"/>
    <lineage>
        <taxon>Bacteria</taxon>
        <taxon>Bacillati</taxon>
        <taxon>Cyanobacteriota</taxon>
        <taxon>Cyanophyceae</taxon>
        <taxon>Synechococcales</taxon>
        <taxon>Prochlorococcaceae</taxon>
        <taxon>Prochlorococcus</taxon>
    </lineage>
</organism>
<protein>
    <submittedName>
        <fullName evidence="2">Uncharacterized protein</fullName>
    </submittedName>
</protein>
<keyword evidence="1" id="KW-1133">Transmembrane helix</keyword>
<evidence type="ECO:0000313" key="2">
    <source>
        <dbReference type="EMBL" id="KGF97972.1"/>
    </source>
</evidence>
<keyword evidence="1" id="KW-0812">Transmembrane</keyword>
<dbReference type="AlphaFoldDB" id="A0A0A2A7T5"/>
<evidence type="ECO:0000256" key="1">
    <source>
        <dbReference type="SAM" id="Phobius"/>
    </source>
</evidence>
<name>A0A0A2A7T5_PROMR</name>
<accession>A0A0A2A7T5</accession>
<sequence>MGKNLARGKSIPDLLLSIYLWIYIYIALWAIIYRLNVV</sequence>
<proteinExistence type="predicted"/>
<comment type="caution">
    <text evidence="2">The sequence shown here is derived from an EMBL/GenBank/DDBJ whole genome shotgun (WGS) entry which is preliminary data.</text>
</comment>
<reference evidence="3" key="1">
    <citation type="journal article" date="2014" name="Sci. Data">
        <title>Genomes of diverse isolates of the marine cyanobacterium Prochlorococcus.</title>
        <authorList>
            <person name="Biller S."/>
            <person name="Berube P."/>
            <person name="Thompson J."/>
            <person name="Kelly L."/>
            <person name="Roggensack S."/>
            <person name="Awad L."/>
            <person name="Roache-Johnson K."/>
            <person name="Ding H."/>
            <person name="Giovannoni S.J."/>
            <person name="Moore L.R."/>
            <person name="Chisholm S.W."/>
        </authorList>
    </citation>
    <scope>NUCLEOTIDE SEQUENCE [LARGE SCALE GENOMIC DNA]</scope>
    <source>
        <strain evidence="3">MIT 9201</strain>
    </source>
</reference>
<feature type="transmembrane region" description="Helical" evidence="1">
    <location>
        <begin position="12"/>
        <end position="32"/>
    </location>
</feature>
<gene>
    <name evidence="2" type="ORF">EU95_0073</name>
</gene>